<dbReference type="AlphaFoldDB" id="A0A448WUU7"/>
<name>A0A448WUU7_9PLAT</name>
<sequence length="90" mass="9759">MGSYRLLLRLGWATNGFYVPPGLPPCPPGSTPKQVPRAVTSEAMPRCLQVSVAGRPVPLPDAIFHGGQAQKLGKRLLYPIDVTNQVSFQF</sequence>
<dbReference type="EMBL" id="CAAALY010048098">
    <property type="protein sequence ID" value="VEL20809.1"/>
    <property type="molecule type" value="Genomic_DNA"/>
</dbReference>
<organism evidence="1 2">
    <name type="scientific">Protopolystoma xenopodis</name>
    <dbReference type="NCBI Taxonomy" id="117903"/>
    <lineage>
        <taxon>Eukaryota</taxon>
        <taxon>Metazoa</taxon>
        <taxon>Spiralia</taxon>
        <taxon>Lophotrochozoa</taxon>
        <taxon>Platyhelminthes</taxon>
        <taxon>Monogenea</taxon>
        <taxon>Polyopisthocotylea</taxon>
        <taxon>Polystomatidea</taxon>
        <taxon>Polystomatidae</taxon>
        <taxon>Protopolystoma</taxon>
    </lineage>
</organism>
<protein>
    <submittedName>
        <fullName evidence="1">Uncharacterized protein</fullName>
    </submittedName>
</protein>
<evidence type="ECO:0000313" key="2">
    <source>
        <dbReference type="Proteomes" id="UP000784294"/>
    </source>
</evidence>
<dbReference type="Proteomes" id="UP000784294">
    <property type="component" value="Unassembled WGS sequence"/>
</dbReference>
<accession>A0A448WUU7</accession>
<proteinExistence type="predicted"/>
<reference evidence="1" key="1">
    <citation type="submission" date="2018-11" db="EMBL/GenBank/DDBJ databases">
        <authorList>
            <consortium name="Pathogen Informatics"/>
        </authorList>
    </citation>
    <scope>NUCLEOTIDE SEQUENCE</scope>
</reference>
<evidence type="ECO:0000313" key="1">
    <source>
        <dbReference type="EMBL" id="VEL20809.1"/>
    </source>
</evidence>
<comment type="caution">
    <text evidence="1">The sequence shown here is derived from an EMBL/GenBank/DDBJ whole genome shotgun (WGS) entry which is preliminary data.</text>
</comment>
<dbReference type="OrthoDB" id="6287158at2759"/>
<gene>
    <name evidence="1" type="ORF">PXEA_LOCUS14249</name>
</gene>
<keyword evidence="2" id="KW-1185">Reference proteome</keyword>